<dbReference type="InterPro" id="IPR001188">
    <property type="entry name" value="Sperm_putr-bd"/>
</dbReference>
<evidence type="ECO:0000256" key="2">
    <source>
        <dbReference type="ARBA" id="ARBA00022448"/>
    </source>
</evidence>
<sequence length="347" mass="38416">MKKILATVMVLMLAFGLVGCGGDSAKESINVYNAGEYIDPQTLEMFEEETGIKVVYDTFSSNEDLYVKLSQGTDQFDVVVPSDYMIERLKNEDRLEKIDTSKLTNYGLIESTYKNMSYDPENAYSVPYFAGTLGIVYNPSIVGEVDSWNALWDPKNEGQIIMYDSQRDSIAVTLAKLGYSLNETDPEILAQVEQELIKQKPLVQAYLTDSARDAVIGGEAGMAVMYSGDAALMIAENPDLKYVIPKEGSNVFVDAMVIPKGTEKMEAALKFIDFMSRPEISAINAEYLVGYTSPVQGVQELLPDELASNPVAYPDYSKLPKLEAYKDLGDAVTLYDKVWTEVSATQN</sequence>
<keyword evidence="4" id="KW-0574">Periplasm</keyword>
<protein>
    <submittedName>
        <fullName evidence="6">ABC transporter substrate-binding protein</fullName>
    </submittedName>
</protein>
<dbReference type="PIRSF" id="PIRSF019574">
    <property type="entry name" value="Periplasmic_polyamine_BP"/>
    <property type="match status" value="1"/>
</dbReference>
<keyword evidence="3 5" id="KW-0732">Signal</keyword>
<proteinExistence type="predicted"/>
<dbReference type="Gene3D" id="3.40.190.10">
    <property type="entry name" value="Periplasmic binding protein-like II"/>
    <property type="match status" value="2"/>
</dbReference>
<dbReference type="PANTHER" id="PTHR30222:SF17">
    <property type="entry name" value="SPERMIDINE_PUTRESCINE-BINDING PERIPLASMIC PROTEIN"/>
    <property type="match status" value="1"/>
</dbReference>
<dbReference type="RefSeq" id="WP_271191256.1">
    <property type="nucleotide sequence ID" value="NZ_CP115667.1"/>
</dbReference>
<dbReference type="InterPro" id="IPR006059">
    <property type="entry name" value="SBP"/>
</dbReference>
<evidence type="ECO:0000313" key="7">
    <source>
        <dbReference type="Proteomes" id="UP001210339"/>
    </source>
</evidence>
<dbReference type="Proteomes" id="UP001210339">
    <property type="component" value="Chromosome"/>
</dbReference>
<keyword evidence="2" id="KW-0813">Transport</keyword>
<dbReference type="CDD" id="cd13663">
    <property type="entry name" value="PBP2_PotD_PotF_like_2"/>
    <property type="match status" value="1"/>
</dbReference>
<dbReference type="SUPFAM" id="SSF53850">
    <property type="entry name" value="Periplasmic binding protein-like II"/>
    <property type="match status" value="1"/>
</dbReference>
<gene>
    <name evidence="6" type="ORF">O6R05_06905</name>
</gene>
<keyword evidence="7" id="KW-1185">Reference proteome</keyword>
<accession>A0ABY7QTW4</accession>
<reference evidence="6 7" key="1">
    <citation type="submission" date="2023-01" db="EMBL/GenBank/DDBJ databases">
        <authorList>
            <person name="Lee S.H."/>
            <person name="Jung H.S."/>
            <person name="Yun J.U."/>
        </authorList>
    </citation>
    <scope>NUCLEOTIDE SEQUENCE [LARGE SCALE GENOMIC DNA]</scope>
    <source>
        <strain evidence="6 7">CBA3646</strain>
    </source>
</reference>
<dbReference type="Pfam" id="PF13416">
    <property type="entry name" value="SBP_bac_8"/>
    <property type="match status" value="1"/>
</dbReference>
<feature type="signal peptide" evidence="5">
    <location>
        <begin position="1"/>
        <end position="25"/>
    </location>
</feature>
<evidence type="ECO:0000256" key="3">
    <source>
        <dbReference type="ARBA" id="ARBA00022729"/>
    </source>
</evidence>
<organism evidence="6 7">
    <name type="scientific">Peptoniphilus equinus</name>
    <dbReference type="NCBI Taxonomy" id="3016343"/>
    <lineage>
        <taxon>Bacteria</taxon>
        <taxon>Bacillati</taxon>
        <taxon>Bacillota</taxon>
        <taxon>Tissierellia</taxon>
        <taxon>Tissierellales</taxon>
        <taxon>Peptoniphilaceae</taxon>
        <taxon>Peptoniphilus</taxon>
    </lineage>
</organism>
<evidence type="ECO:0000256" key="5">
    <source>
        <dbReference type="SAM" id="SignalP"/>
    </source>
</evidence>
<comment type="subcellular location">
    <subcellularLocation>
        <location evidence="1">Periplasm</location>
    </subcellularLocation>
</comment>
<evidence type="ECO:0000313" key="6">
    <source>
        <dbReference type="EMBL" id="WBW49725.1"/>
    </source>
</evidence>
<feature type="chain" id="PRO_5047234363" evidence="5">
    <location>
        <begin position="26"/>
        <end position="347"/>
    </location>
</feature>
<name>A0ABY7QTW4_9FIRM</name>
<dbReference type="EMBL" id="CP115667">
    <property type="protein sequence ID" value="WBW49725.1"/>
    <property type="molecule type" value="Genomic_DNA"/>
</dbReference>
<evidence type="ECO:0000256" key="1">
    <source>
        <dbReference type="ARBA" id="ARBA00004418"/>
    </source>
</evidence>
<dbReference type="PRINTS" id="PR00909">
    <property type="entry name" value="SPERMDNBNDNG"/>
</dbReference>
<evidence type="ECO:0000256" key="4">
    <source>
        <dbReference type="ARBA" id="ARBA00022764"/>
    </source>
</evidence>
<dbReference type="PANTHER" id="PTHR30222">
    <property type="entry name" value="SPERMIDINE/PUTRESCINE-BINDING PERIPLASMIC PROTEIN"/>
    <property type="match status" value="1"/>
</dbReference>
<dbReference type="PROSITE" id="PS51257">
    <property type="entry name" value="PROKAR_LIPOPROTEIN"/>
    <property type="match status" value="1"/>
</dbReference>